<proteinExistence type="predicted"/>
<dbReference type="EMBL" id="LSSN01005224">
    <property type="protein sequence ID" value="OMJ09981.1"/>
    <property type="molecule type" value="Genomic_DNA"/>
</dbReference>
<dbReference type="UniPathway" id="UPA00868">
    <property type="reaction ID" value="UER00835"/>
</dbReference>
<dbReference type="InterPro" id="IPR036291">
    <property type="entry name" value="NAD(P)-bd_dom_sf"/>
</dbReference>
<evidence type="ECO:0000313" key="5">
    <source>
        <dbReference type="EMBL" id="OMJ09981.1"/>
    </source>
</evidence>
<feature type="domain" description="Alanine dehydrogenase/pyridine nucleotide transhydrogenase NAD(H)-binding" evidence="3">
    <location>
        <begin position="241"/>
        <end position="430"/>
    </location>
</feature>
<dbReference type="Gene3D" id="1.10.1870.10">
    <property type="entry name" value="Domain 3, Saccharopine reductase"/>
    <property type="match status" value="1"/>
</dbReference>
<sequence>MTSQLGSYLSYSRNKLSINLKGLLFTKKAATFYPGIGSQKNLGTKGKYLYSTKKNPNALSIGIRREDKNIWERRSPLTPDDVKRLINETGTKVFIQPSTNRVYNDLAYEKVGAVVSEDLSVSDIIMGIKEVPISKLIPNKTYAMFSHTHKGQLYNANLLQSFIDKNIRIVDYELIRDPKTGSRLVMFGKYAGYAGMIDGIHGLGQRMLAMGYNSPFINVGMAHVHPSLHSVKTHLKELGDLIIENGVPKDFGPVIFTITGSGNVAKGAIEIFECLPHEYIEPENLESFIKGYDGSFKYLNKVFGVKVSAKDYAYRISDGKFDYNEYKTNPELYASNFHEKIAPHTTVLAHGIFWNSKYPRLLTKEQAKKIKQSRNGRFKLITISDISCDIEGSIEFTNKASIIDKPFFYYDPLTDEYHEDIKKDGIQIMSIDNLPTELPAESSSNFSKLLYPVALEMVKNNFDNEILKNSLIAENKKLMPEHEHLYEILEDAKKNSSRITVIDNSLKKVLLAGSGMVTAPFIKYLENQGNIEVVIASNNRKEAESLASNFKYTKVYDLDASNSEKVDSLVADSDIVVNDIKDRGGKIKSFISWCGGLPAAENGNNPLGYKFSWSPRGVLTAGLNPAKYKLDNKIVEIEGSFSFEGLANRDSLSYVDVYGLDLQELDSMLRGTLRFKGYSELMDCFSSFGLTGSELNSNEKPLVAPTVLDAFGTILQKNMYYKPTERDMVVLNHEFIAEFPSNEFELHKSSLVSYGTLDSKTARGETAMARTVGIPAAIATKIILEKPTTAKGVLRPTIKEFYVPIMKRLGQLGPEDSINFVEVLEKHTPKTIYSNSIVSKI</sequence>
<dbReference type="SUPFAM" id="SSF55347">
    <property type="entry name" value="Glyceraldehyde-3-phosphate dehydrogenase-like, C-terminal domain"/>
    <property type="match status" value="1"/>
</dbReference>
<dbReference type="GO" id="GO:0019878">
    <property type="term" value="P:lysine biosynthetic process via aminoadipic acid"/>
    <property type="evidence" value="ECO:0007669"/>
    <property type="project" value="TreeGrafter"/>
</dbReference>
<evidence type="ECO:0000259" key="4">
    <source>
        <dbReference type="SMART" id="SM01003"/>
    </source>
</evidence>
<dbReference type="AlphaFoldDB" id="A0A1R1X5S1"/>
<dbReference type="PANTHER" id="PTHR11133:SF22">
    <property type="entry name" value="ALPHA-AMINOADIPIC SEMIALDEHYDE SYNTHASE, MITOCHONDRIAL"/>
    <property type="match status" value="1"/>
</dbReference>
<dbReference type="Pfam" id="PF05222">
    <property type="entry name" value="AlaDh_PNT_N"/>
    <property type="match status" value="1"/>
</dbReference>
<dbReference type="InterPro" id="IPR007886">
    <property type="entry name" value="AlaDH/PNT_N"/>
</dbReference>
<keyword evidence="2" id="KW-0457">Lysine biosynthesis</keyword>
<dbReference type="SMART" id="SM01002">
    <property type="entry name" value="AlaDh_PNT_C"/>
    <property type="match status" value="1"/>
</dbReference>
<dbReference type="SMART" id="SM01003">
    <property type="entry name" value="AlaDh_PNT_N"/>
    <property type="match status" value="1"/>
</dbReference>
<dbReference type="GO" id="GO:0005737">
    <property type="term" value="C:cytoplasm"/>
    <property type="evidence" value="ECO:0007669"/>
    <property type="project" value="TreeGrafter"/>
</dbReference>
<dbReference type="InterPro" id="IPR051168">
    <property type="entry name" value="AASS"/>
</dbReference>
<dbReference type="SUPFAM" id="SSF51735">
    <property type="entry name" value="NAD(P)-binding Rossmann-fold domains"/>
    <property type="match status" value="1"/>
</dbReference>
<evidence type="ECO:0000256" key="1">
    <source>
        <dbReference type="ARBA" id="ARBA00023002"/>
    </source>
</evidence>
<evidence type="ECO:0000259" key="3">
    <source>
        <dbReference type="SMART" id="SM01002"/>
    </source>
</evidence>
<dbReference type="CDD" id="cd12189">
    <property type="entry name" value="LKR_SDH_like"/>
    <property type="match status" value="1"/>
</dbReference>
<dbReference type="FunFam" id="3.40.50.720:FF:000087">
    <property type="entry name" value="alpha-aminoadipic semialdehyde synthase, mitochondrial"/>
    <property type="match status" value="1"/>
</dbReference>
<dbReference type="GO" id="GO:0033512">
    <property type="term" value="P:L-lysine catabolic process to acetyl-CoA via saccharopine"/>
    <property type="evidence" value="ECO:0007669"/>
    <property type="project" value="UniProtKB-UniPathway"/>
</dbReference>
<keyword evidence="1" id="KW-0560">Oxidoreductase</keyword>
<dbReference type="SUPFAM" id="SSF52283">
    <property type="entry name" value="Formate/glycerate dehydrogenase catalytic domain-like"/>
    <property type="match status" value="1"/>
</dbReference>
<dbReference type="STRING" id="133412.A0A1R1X5S1"/>
<dbReference type="Pfam" id="PF16653">
    <property type="entry name" value="Sacchrp_dh_C"/>
    <property type="match status" value="1"/>
</dbReference>
<name>A0A1R1X5S1_9FUNG</name>
<dbReference type="Gene3D" id="3.30.360.10">
    <property type="entry name" value="Dihydrodipicolinate Reductase, domain 2"/>
    <property type="match status" value="1"/>
</dbReference>
<dbReference type="OrthoDB" id="10059875at2759"/>
<comment type="caution">
    <text evidence="5">The sequence shown here is derived from an EMBL/GenBank/DDBJ whole genome shotgun (WGS) entry which is preliminary data.</text>
</comment>
<organism evidence="5 6">
    <name type="scientific">Smittium culicis</name>
    <dbReference type="NCBI Taxonomy" id="133412"/>
    <lineage>
        <taxon>Eukaryota</taxon>
        <taxon>Fungi</taxon>
        <taxon>Fungi incertae sedis</taxon>
        <taxon>Zoopagomycota</taxon>
        <taxon>Kickxellomycotina</taxon>
        <taxon>Harpellomycetes</taxon>
        <taxon>Harpellales</taxon>
        <taxon>Legeriomycetaceae</taxon>
        <taxon>Smittium</taxon>
    </lineage>
</organism>
<reference evidence="5 6" key="1">
    <citation type="submission" date="2017-01" db="EMBL/GenBank/DDBJ databases">
        <authorList>
            <person name="Mah S.A."/>
            <person name="Swanson W.J."/>
            <person name="Moy G.W."/>
            <person name="Vacquier V.D."/>
        </authorList>
    </citation>
    <scope>NUCLEOTIDE SEQUENCE [LARGE SCALE GENOMIC DNA]</scope>
    <source>
        <strain evidence="5 6">GSMNP</strain>
    </source>
</reference>
<protein>
    <submittedName>
        <fullName evidence="5">Alpha-aminoadipic semialdehyde synthase, mitochondrial</fullName>
    </submittedName>
</protein>
<dbReference type="InterPro" id="IPR032095">
    <property type="entry name" value="Sacchrp_dh-like_C"/>
</dbReference>
<feature type="domain" description="Alanine dehydrogenase/pyridine nucleotide transhydrogenase N-terminal" evidence="4">
    <location>
        <begin position="62"/>
        <end position="194"/>
    </location>
</feature>
<dbReference type="PANTHER" id="PTHR11133">
    <property type="entry name" value="SACCHAROPINE DEHYDROGENASE"/>
    <property type="match status" value="1"/>
</dbReference>
<keyword evidence="6" id="KW-1185">Reference proteome</keyword>
<dbReference type="InterPro" id="IPR007698">
    <property type="entry name" value="AlaDH/PNT_NAD(H)-bd"/>
</dbReference>
<keyword evidence="2" id="KW-0028">Amino-acid biosynthesis</keyword>
<dbReference type="GO" id="GO:0004753">
    <property type="term" value="F:saccharopine dehydrogenase activity"/>
    <property type="evidence" value="ECO:0007669"/>
    <property type="project" value="TreeGrafter"/>
</dbReference>
<dbReference type="Proteomes" id="UP000187283">
    <property type="component" value="Unassembled WGS sequence"/>
</dbReference>
<gene>
    <name evidence="5" type="ORF">AYI70_g10615</name>
</gene>
<dbReference type="Gene3D" id="3.40.50.720">
    <property type="entry name" value="NAD(P)-binding Rossmann-like Domain"/>
    <property type="match status" value="4"/>
</dbReference>
<evidence type="ECO:0000313" key="6">
    <source>
        <dbReference type="Proteomes" id="UP000187283"/>
    </source>
</evidence>
<accession>A0A1R1X5S1</accession>
<evidence type="ECO:0000256" key="2">
    <source>
        <dbReference type="ARBA" id="ARBA00023154"/>
    </source>
</evidence>